<evidence type="ECO:0000256" key="3">
    <source>
        <dbReference type="ARBA" id="ARBA00022777"/>
    </source>
</evidence>
<dbReference type="SUPFAM" id="SSF53613">
    <property type="entry name" value="Ribokinase-like"/>
    <property type="match status" value="1"/>
</dbReference>
<dbReference type="InterPro" id="IPR029056">
    <property type="entry name" value="Ribokinase-like"/>
</dbReference>
<evidence type="ECO:0000256" key="1">
    <source>
        <dbReference type="ARBA" id="ARBA00010688"/>
    </source>
</evidence>
<protein>
    <submittedName>
        <fullName evidence="5">Fructokinase</fullName>
    </submittedName>
</protein>
<keyword evidence="6" id="KW-1185">Reference proteome</keyword>
<dbReference type="Proteomes" id="UP000231179">
    <property type="component" value="Chromosome"/>
</dbReference>
<sequence>MKKTLCIGEALIDVIKQGDAVIEENVGGAPLNVACSIGHLKGSASFYGAIGKDDNGQKIINLLKKHNVGYDKMQVLENNKTTLAFVTIWGEGERNFEFALDADQKISFAAIKDSINDFDIFHFGSATSLLAAEPCENYNQILEATIAAKKFICFDPNWRNLLWKNDVKQFCEKVKPFLKSANLIKMNEEELMIVSEVKDYQSSLKKMIELYPQATFLITLGSLGSVVANKNILQHFEIKKSQNPVDSTGAGDAFIAYIINEIAKFENPNDWTSELSRIINGANEFAKKSIEYKGALTFLDN</sequence>
<comment type="similarity">
    <text evidence="1">Belongs to the carbohydrate kinase PfkB family.</text>
</comment>
<evidence type="ECO:0000313" key="6">
    <source>
        <dbReference type="Proteomes" id="UP000231179"/>
    </source>
</evidence>
<dbReference type="EMBL" id="CP024870">
    <property type="protein sequence ID" value="ATX71026.1"/>
    <property type="molecule type" value="Genomic_DNA"/>
</dbReference>
<feature type="domain" description="Carbohydrate kinase PfkB" evidence="4">
    <location>
        <begin position="1"/>
        <end position="297"/>
    </location>
</feature>
<dbReference type="GO" id="GO:0016301">
    <property type="term" value="F:kinase activity"/>
    <property type="evidence" value="ECO:0007669"/>
    <property type="project" value="UniProtKB-KW"/>
</dbReference>
<name>A0A2K8KPG8_9MOLU</name>
<dbReference type="InterPro" id="IPR011611">
    <property type="entry name" value="PfkB_dom"/>
</dbReference>
<keyword evidence="3 5" id="KW-0418">Kinase</keyword>
<dbReference type="Gene3D" id="3.40.1190.20">
    <property type="match status" value="1"/>
</dbReference>
<dbReference type="InterPro" id="IPR050306">
    <property type="entry name" value="PfkB_Carbo_kinase"/>
</dbReference>
<dbReference type="PANTHER" id="PTHR43085">
    <property type="entry name" value="HEXOKINASE FAMILY MEMBER"/>
    <property type="match status" value="1"/>
</dbReference>
<evidence type="ECO:0000256" key="2">
    <source>
        <dbReference type="ARBA" id="ARBA00022679"/>
    </source>
</evidence>
<dbReference type="AlphaFoldDB" id="A0A2K8KPG8"/>
<evidence type="ECO:0000259" key="4">
    <source>
        <dbReference type="Pfam" id="PF00294"/>
    </source>
</evidence>
<organism evidence="5 6">
    <name type="scientific">Spiroplasma clarkii</name>
    <dbReference type="NCBI Taxonomy" id="2139"/>
    <lineage>
        <taxon>Bacteria</taxon>
        <taxon>Bacillati</taxon>
        <taxon>Mycoplasmatota</taxon>
        <taxon>Mollicutes</taxon>
        <taxon>Entomoplasmatales</taxon>
        <taxon>Spiroplasmataceae</taxon>
        <taxon>Spiroplasma</taxon>
    </lineage>
</organism>
<dbReference type="Pfam" id="PF00294">
    <property type="entry name" value="PfkB"/>
    <property type="match status" value="1"/>
</dbReference>
<evidence type="ECO:0000313" key="5">
    <source>
        <dbReference type="EMBL" id="ATX71026.1"/>
    </source>
</evidence>
<reference evidence="5 6" key="1">
    <citation type="submission" date="2017-11" db="EMBL/GenBank/DDBJ databases">
        <title>Complete genome sequence of Spiroplasma clarkii CN-5 (DSM 19994).</title>
        <authorList>
            <person name="Tsai Y.-M."/>
            <person name="Chang A."/>
            <person name="Lo W.-S."/>
            <person name="Kuo C.-H."/>
        </authorList>
    </citation>
    <scope>NUCLEOTIDE SEQUENCE [LARGE SCALE GENOMIC DNA]</scope>
    <source>
        <strain evidence="5 6">CN-5</strain>
    </source>
</reference>
<proteinExistence type="inferred from homology"/>
<accession>A0A2K8KPG8</accession>
<keyword evidence="2" id="KW-0808">Transferase</keyword>
<dbReference type="RefSeq" id="WP_100254568.1">
    <property type="nucleotide sequence ID" value="NZ_CP024870.1"/>
</dbReference>
<gene>
    <name evidence="5" type="primary">scrK</name>
    <name evidence="5" type="ORF">SCLAR_v1c07090</name>
</gene>
<dbReference type="CDD" id="cd01167">
    <property type="entry name" value="bac_FRK"/>
    <property type="match status" value="1"/>
</dbReference>
<dbReference type="PANTHER" id="PTHR43085:SF54">
    <property type="entry name" value="PUTATIVE-RELATED"/>
    <property type="match status" value="1"/>
</dbReference>